<gene>
    <name evidence="3" type="ORF">G2W53_020854</name>
</gene>
<keyword evidence="2" id="KW-0732">Signal</keyword>
<dbReference type="AlphaFoldDB" id="A0A834WGN3"/>
<evidence type="ECO:0000256" key="1">
    <source>
        <dbReference type="SAM" id="Phobius"/>
    </source>
</evidence>
<keyword evidence="1" id="KW-1133">Transmembrane helix</keyword>
<reference evidence="3" key="1">
    <citation type="submission" date="2020-09" db="EMBL/GenBank/DDBJ databases">
        <title>Genome-Enabled Discovery of Anthraquinone Biosynthesis in Senna tora.</title>
        <authorList>
            <person name="Kang S.-H."/>
            <person name="Pandey R.P."/>
            <person name="Lee C.-M."/>
            <person name="Sim J.-S."/>
            <person name="Jeong J.-T."/>
            <person name="Choi B.-S."/>
            <person name="Jung M."/>
            <person name="Ginzburg D."/>
            <person name="Zhao K."/>
            <person name="Won S.Y."/>
            <person name="Oh T.-J."/>
            <person name="Yu Y."/>
            <person name="Kim N.-H."/>
            <person name="Lee O.R."/>
            <person name="Lee T.-H."/>
            <person name="Bashyal P."/>
            <person name="Kim T.-S."/>
            <person name="Lee W.-H."/>
            <person name="Kawkins C."/>
            <person name="Kim C.-K."/>
            <person name="Kim J.S."/>
            <person name="Ahn B.O."/>
            <person name="Rhee S.Y."/>
            <person name="Sohng J.K."/>
        </authorList>
    </citation>
    <scope>NUCLEOTIDE SEQUENCE</scope>
    <source>
        <tissue evidence="3">Leaf</tissue>
    </source>
</reference>
<evidence type="ECO:0000313" key="4">
    <source>
        <dbReference type="Proteomes" id="UP000634136"/>
    </source>
</evidence>
<feature type="signal peptide" evidence="2">
    <location>
        <begin position="1"/>
        <end position="17"/>
    </location>
</feature>
<proteinExistence type="predicted"/>
<feature type="chain" id="PRO_5032840916" evidence="2">
    <location>
        <begin position="18"/>
        <end position="71"/>
    </location>
</feature>
<feature type="transmembrane region" description="Helical" evidence="1">
    <location>
        <begin position="20"/>
        <end position="42"/>
    </location>
</feature>
<evidence type="ECO:0000313" key="3">
    <source>
        <dbReference type="EMBL" id="KAF7822710.1"/>
    </source>
</evidence>
<keyword evidence="1" id="KW-0472">Membrane</keyword>
<dbReference type="EMBL" id="JAAIUW010000007">
    <property type="protein sequence ID" value="KAF7822710.1"/>
    <property type="molecule type" value="Genomic_DNA"/>
</dbReference>
<keyword evidence="4" id="KW-1185">Reference proteome</keyword>
<evidence type="ECO:0000256" key="2">
    <source>
        <dbReference type="SAM" id="SignalP"/>
    </source>
</evidence>
<comment type="caution">
    <text evidence="3">The sequence shown here is derived from an EMBL/GenBank/DDBJ whole genome shotgun (WGS) entry which is preliminary data.</text>
</comment>
<name>A0A834WGN3_9FABA</name>
<accession>A0A834WGN3</accession>
<keyword evidence="1" id="KW-0812">Transmembrane</keyword>
<sequence length="71" mass="7612">MLLPFIHLLNTLSKLSALDPLLLSELLPILNATIFPSFYLGARNSSKSSMNKVQPPGISLSEGCGDLAIDN</sequence>
<protein>
    <submittedName>
        <fullName evidence="3">Uncharacterized protein</fullName>
    </submittedName>
</protein>
<dbReference type="Proteomes" id="UP000634136">
    <property type="component" value="Unassembled WGS sequence"/>
</dbReference>
<organism evidence="3 4">
    <name type="scientific">Senna tora</name>
    <dbReference type="NCBI Taxonomy" id="362788"/>
    <lineage>
        <taxon>Eukaryota</taxon>
        <taxon>Viridiplantae</taxon>
        <taxon>Streptophyta</taxon>
        <taxon>Embryophyta</taxon>
        <taxon>Tracheophyta</taxon>
        <taxon>Spermatophyta</taxon>
        <taxon>Magnoliopsida</taxon>
        <taxon>eudicotyledons</taxon>
        <taxon>Gunneridae</taxon>
        <taxon>Pentapetalae</taxon>
        <taxon>rosids</taxon>
        <taxon>fabids</taxon>
        <taxon>Fabales</taxon>
        <taxon>Fabaceae</taxon>
        <taxon>Caesalpinioideae</taxon>
        <taxon>Cassia clade</taxon>
        <taxon>Senna</taxon>
    </lineage>
</organism>